<gene>
    <name evidence="1" type="ORF">BEN47_16750</name>
</gene>
<dbReference type="Proteomes" id="UP000176294">
    <property type="component" value="Unassembled WGS sequence"/>
</dbReference>
<keyword evidence="2" id="KW-1185">Reference proteome</keyword>
<comment type="caution">
    <text evidence="1">The sequence shown here is derived from an EMBL/GenBank/DDBJ whole genome shotgun (WGS) entry which is preliminary data.</text>
</comment>
<dbReference type="RefSeq" id="WP_070729029.1">
    <property type="nucleotide sequence ID" value="NZ_MDZB01000123.1"/>
</dbReference>
<accession>A0A1G1SZU0</accession>
<dbReference type="OrthoDB" id="1452130at2"/>
<organism evidence="1 2">
    <name type="scientific">Hymenobacter lapidarius</name>
    <dbReference type="NCBI Taxonomy" id="1908237"/>
    <lineage>
        <taxon>Bacteria</taxon>
        <taxon>Pseudomonadati</taxon>
        <taxon>Bacteroidota</taxon>
        <taxon>Cytophagia</taxon>
        <taxon>Cytophagales</taxon>
        <taxon>Hymenobacteraceae</taxon>
        <taxon>Hymenobacter</taxon>
    </lineage>
</organism>
<evidence type="ECO:0000313" key="2">
    <source>
        <dbReference type="Proteomes" id="UP000176294"/>
    </source>
</evidence>
<dbReference type="EMBL" id="MDZB01000123">
    <property type="protein sequence ID" value="OGX84126.1"/>
    <property type="molecule type" value="Genomic_DNA"/>
</dbReference>
<dbReference type="STRING" id="1908237.BEN47_16750"/>
<dbReference type="AlphaFoldDB" id="A0A1G1SZU0"/>
<evidence type="ECO:0000313" key="1">
    <source>
        <dbReference type="EMBL" id="OGX84126.1"/>
    </source>
</evidence>
<sequence length="239" mass="27071">MKTNLVMLSPDRALFGIKIRQQSKTGHLNLTDLQGAYAVARLQYGWSERNLTEVLNAKANAERIYYLLSERDFIKVDFSSFMEMVEKDGVIKVLKALAVYKTNGRAENKTTWCDPYIWVLIAMEMNPMLYAKTVTWLTDSLLLNRIEAGNMYRGLSGAMAAFPRVDYAAVAKALNLLVFGRHETGIRQTGTSAQLKELAALEENTAFSISMGFIRNQDQLLETLRQVWRNKFNNTVLAA</sequence>
<protein>
    <submittedName>
        <fullName evidence="1">Uncharacterized protein</fullName>
    </submittedName>
</protein>
<proteinExistence type="predicted"/>
<name>A0A1G1SZU0_9BACT</name>
<reference evidence="1 2" key="1">
    <citation type="submission" date="2016-08" db="EMBL/GenBank/DDBJ databases">
        <title>Hymenobacter coccineus sp. nov., Hymenobacter lapidarius sp. nov. and Hymenobacter glacialis sp. nov., isolated from Antarctic soil.</title>
        <authorList>
            <person name="Sedlacek I."/>
            <person name="Kralova S."/>
            <person name="Kyrova K."/>
            <person name="Maslanova I."/>
            <person name="Stankova E."/>
            <person name="Vrbovska V."/>
            <person name="Nemec M."/>
            <person name="Bartak M."/>
            <person name="Svec P."/>
            <person name="Busse H.-J."/>
            <person name="Pantucek R."/>
        </authorList>
    </citation>
    <scope>NUCLEOTIDE SEQUENCE [LARGE SCALE GENOMIC DNA]</scope>
    <source>
        <strain evidence="1 2">CCM 8643</strain>
    </source>
</reference>